<sequence>MASPIEWVINKISEGTDLVLLDRPAADLIVVRATRDQYGTVLAGVIGVRTEITATHVQPLFASSPPPAFIVNIPTTTPWRGDAIHLIHRSDAAFGSLGDLARAAHLEFPGSYRERETDFFHTAIRDHTNVSGVTMTYDKVFRVERHRGDPLTIAMVNAYHISAEDVRNARARYGEFDIAVKVNGHGSVTTAAEQAAATFGAQALTFGEMMSRLRH</sequence>
<proteinExistence type="predicted"/>
<gene>
    <name evidence="1" type="ORF">ABCR88_25740</name>
</gene>
<dbReference type="AlphaFoldDB" id="A0AAU7WSQ5"/>
<organism evidence="1">
    <name type="scientific">Pseudomonas sp. W17</name>
    <dbReference type="NCBI Taxonomy" id="3144407"/>
    <lineage>
        <taxon>Bacteria</taxon>
        <taxon>Pseudomonadati</taxon>
        <taxon>Pseudomonadota</taxon>
        <taxon>Gammaproteobacteria</taxon>
        <taxon>Pseudomonadales</taxon>
        <taxon>Pseudomonadaceae</taxon>
        <taxon>Pseudomonas</taxon>
    </lineage>
</organism>
<reference evidence="1" key="1">
    <citation type="submission" date="2024-06" db="EMBL/GenBank/DDBJ databases">
        <authorList>
            <person name="Wu L."/>
        </authorList>
    </citation>
    <scope>NUCLEOTIDE SEQUENCE</scope>
    <source>
        <strain evidence="1">W17</strain>
    </source>
</reference>
<dbReference type="EMBL" id="CP158490">
    <property type="protein sequence ID" value="XBY22875.1"/>
    <property type="molecule type" value="Genomic_DNA"/>
</dbReference>
<accession>A0AAU7WSQ5</accession>
<protein>
    <submittedName>
        <fullName evidence="1">Uncharacterized protein</fullName>
    </submittedName>
</protein>
<evidence type="ECO:0000313" key="1">
    <source>
        <dbReference type="EMBL" id="XBY22875.1"/>
    </source>
</evidence>
<dbReference type="RefSeq" id="WP_350403666.1">
    <property type="nucleotide sequence ID" value="NZ_CP158490.1"/>
</dbReference>
<name>A0AAU7WSQ5_9PSED</name>